<dbReference type="InterPro" id="IPR050346">
    <property type="entry name" value="FMO-like"/>
</dbReference>
<feature type="chain" id="PRO_5013754219" evidence="6">
    <location>
        <begin position="17"/>
        <end position="455"/>
    </location>
</feature>
<sequence>MELGLLFTLVLFYMTGEHIEKTIRRVAVIGGGPGGIAAIRALKKEDSFSTITVYERNEQIGGAWLYSPERDPPPTLPSTNALQVDDTLKVGKTHSPIYANLHTNLPTTVMSYRDVPFDNKTPCFPSHVYVLKYLQDIVEHEGLMPMIKLSTRVDKVDYHSSWTVTSTNLKTGEQSEEEFDAVVVANGHYTVPYIPDIPGIDGLHSNKRVEALHSRDYREPSIFRNKTVLVVGGSYSGLDIVREASSVAHRIYHCIRTQTELTRQASETNTPNVVQIGLLKGIVCTADTCIIECSDGQQLQNIDIVVFATGYLFSFPFLPFQENNLIQTGQKVHNLLHYMFYARNKTLCFIGVPIRVAPFPLMQRQCTVMARYWSGKIPILPFKEEIGDKDSRNDITMGVDRECEYNNLLGAWAEGWIGRDMNEWDSQDVITGRLSNEWIDTRKNALRLRKEYLGY</sequence>
<keyword evidence="2" id="KW-0285">Flavoprotein</keyword>
<evidence type="ECO:0000256" key="5">
    <source>
        <dbReference type="ARBA" id="ARBA00023002"/>
    </source>
</evidence>
<gene>
    <name evidence="7" type="ORF">RHIMIDRAFT_54128</name>
</gene>
<evidence type="ECO:0000256" key="4">
    <source>
        <dbReference type="ARBA" id="ARBA00022857"/>
    </source>
</evidence>
<evidence type="ECO:0000256" key="6">
    <source>
        <dbReference type="SAM" id="SignalP"/>
    </source>
</evidence>
<dbReference type="Pfam" id="PF00743">
    <property type="entry name" value="FMO-like"/>
    <property type="match status" value="2"/>
</dbReference>
<dbReference type="InterPro" id="IPR036188">
    <property type="entry name" value="FAD/NAD-bd_sf"/>
</dbReference>
<dbReference type="EMBL" id="KZ303843">
    <property type="protein sequence ID" value="PHZ15878.1"/>
    <property type="molecule type" value="Genomic_DNA"/>
</dbReference>
<evidence type="ECO:0000256" key="1">
    <source>
        <dbReference type="ARBA" id="ARBA00009183"/>
    </source>
</evidence>
<comment type="similarity">
    <text evidence="1">Belongs to the FMO family.</text>
</comment>
<dbReference type="GO" id="GO:0050660">
    <property type="term" value="F:flavin adenine dinucleotide binding"/>
    <property type="evidence" value="ECO:0007669"/>
    <property type="project" value="InterPro"/>
</dbReference>
<dbReference type="GeneID" id="35446372"/>
<dbReference type="Proteomes" id="UP000242254">
    <property type="component" value="Unassembled WGS sequence"/>
</dbReference>
<dbReference type="SUPFAM" id="SSF51905">
    <property type="entry name" value="FAD/NAD(P)-binding domain"/>
    <property type="match status" value="2"/>
</dbReference>
<proteinExistence type="inferred from homology"/>
<dbReference type="InterPro" id="IPR000960">
    <property type="entry name" value="Flavin_mOase"/>
</dbReference>
<keyword evidence="8" id="KW-1185">Reference proteome</keyword>
<dbReference type="InterPro" id="IPR020946">
    <property type="entry name" value="Flavin_mOase-like"/>
</dbReference>
<keyword evidence="3" id="KW-0274">FAD</keyword>
<feature type="signal peptide" evidence="6">
    <location>
        <begin position="1"/>
        <end position="16"/>
    </location>
</feature>
<dbReference type="GO" id="GO:0050661">
    <property type="term" value="F:NADP binding"/>
    <property type="evidence" value="ECO:0007669"/>
    <property type="project" value="InterPro"/>
</dbReference>
<dbReference type="GO" id="GO:0004499">
    <property type="term" value="F:N,N-dimethylaniline monooxygenase activity"/>
    <property type="evidence" value="ECO:0007669"/>
    <property type="project" value="InterPro"/>
</dbReference>
<keyword evidence="6" id="KW-0732">Signal</keyword>
<dbReference type="PRINTS" id="PR00370">
    <property type="entry name" value="FMOXYGENASE"/>
</dbReference>
<keyword evidence="5" id="KW-0560">Oxidoreductase</keyword>
<organism evidence="7 8">
    <name type="scientific">Rhizopus microsporus ATCC 52813</name>
    <dbReference type="NCBI Taxonomy" id="1340429"/>
    <lineage>
        <taxon>Eukaryota</taxon>
        <taxon>Fungi</taxon>
        <taxon>Fungi incertae sedis</taxon>
        <taxon>Mucoromycota</taxon>
        <taxon>Mucoromycotina</taxon>
        <taxon>Mucoromycetes</taxon>
        <taxon>Mucorales</taxon>
        <taxon>Mucorineae</taxon>
        <taxon>Rhizopodaceae</taxon>
        <taxon>Rhizopus</taxon>
    </lineage>
</organism>
<keyword evidence="4" id="KW-0521">NADP</keyword>
<dbReference type="STRING" id="1340429.A0A2G4T4F1"/>
<dbReference type="PANTHER" id="PTHR23023">
    <property type="entry name" value="DIMETHYLANILINE MONOOXYGENASE"/>
    <property type="match status" value="1"/>
</dbReference>
<accession>A0A2G4T4F1</accession>
<protein>
    <submittedName>
        <fullName evidence="7">FAD/NAD(P)-binding domain-containing protein</fullName>
    </submittedName>
</protein>
<evidence type="ECO:0000256" key="3">
    <source>
        <dbReference type="ARBA" id="ARBA00022827"/>
    </source>
</evidence>
<reference evidence="7 8" key="1">
    <citation type="journal article" date="2016" name="Proc. Natl. Acad. Sci. U.S.A.">
        <title>Lipid metabolic changes in an early divergent fungus govern the establishment of a mutualistic symbiosis with endobacteria.</title>
        <authorList>
            <person name="Lastovetsky O.A."/>
            <person name="Gaspar M.L."/>
            <person name="Mondo S.J."/>
            <person name="LaButti K.M."/>
            <person name="Sandor L."/>
            <person name="Grigoriev I.V."/>
            <person name="Henry S.A."/>
            <person name="Pawlowska T.E."/>
        </authorList>
    </citation>
    <scope>NUCLEOTIDE SEQUENCE [LARGE SCALE GENOMIC DNA]</scope>
    <source>
        <strain evidence="7 8">ATCC 52813</strain>
    </source>
</reference>
<dbReference type="RefSeq" id="XP_023469586.1">
    <property type="nucleotide sequence ID" value="XM_023615384.1"/>
</dbReference>
<name>A0A2G4T4F1_RHIZD</name>
<evidence type="ECO:0000256" key="2">
    <source>
        <dbReference type="ARBA" id="ARBA00022630"/>
    </source>
</evidence>
<evidence type="ECO:0000313" key="8">
    <source>
        <dbReference type="Proteomes" id="UP000242254"/>
    </source>
</evidence>
<evidence type="ECO:0000313" key="7">
    <source>
        <dbReference type="EMBL" id="PHZ15878.1"/>
    </source>
</evidence>
<dbReference type="Gene3D" id="3.50.50.60">
    <property type="entry name" value="FAD/NAD(P)-binding domain"/>
    <property type="match status" value="2"/>
</dbReference>
<dbReference type="AlphaFoldDB" id="A0A2G4T4F1"/>